<dbReference type="GO" id="GO:0005634">
    <property type="term" value="C:nucleus"/>
    <property type="evidence" value="ECO:0007669"/>
    <property type="project" value="UniProtKB-SubCell"/>
</dbReference>
<feature type="region of interest" description="Disordered" evidence="8">
    <location>
        <begin position="1984"/>
        <end position="2012"/>
    </location>
</feature>
<feature type="compositionally biased region" description="Basic and acidic residues" evidence="8">
    <location>
        <begin position="1250"/>
        <end position="1278"/>
    </location>
</feature>
<dbReference type="Pfam" id="PF05918">
    <property type="entry name" value="API5"/>
    <property type="match status" value="1"/>
</dbReference>
<gene>
    <name evidence="9" type="ORF">EOD39_14439</name>
</gene>
<evidence type="ECO:0000256" key="8">
    <source>
        <dbReference type="SAM" id="MobiDB-lite"/>
    </source>
</evidence>
<evidence type="ECO:0000256" key="6">
    <source>
        <dbReference type="PROSITE-ProRule" id="PRU00339"/>
    </source>
</evidence>
<dbReference type="PANTHER" id="PTHR16091">
    <property type="entry name" value="TTC17 PROTEIN"/>
    <property type="match status" value="1"/>
</dbReference>
<keyword evidence="3" id="KW-0053">Apoptosis</keyword>
<dbReference type="PANTHER" id="PTHR16091:SF1">
    <property type="entry name" value="TETRATRICOPEPTIDE REPEAT PROTEIN 17"/>
    <property type="match status" value="1"/>
</dbReference>
<keyword evidence="10" id="KW-1185">Reference proteome</keyword>
<reference evidence="9 10" key="1">
    <citation type="submission" date="2019-01" db="EMBL/GenBank/DDBJ databases">
        <title>Draft Genome and Complete Hox-Cluster Characterization of the Sterlet Sturgeon (Acipenser ruthenus).</title>
        <authorList>
            <person name="Wei Q."/>
        </authorList>
    </citation>
    <scope>NUCLEOTIDE SEQUENCE [LARGE SCALE GENOMIC DNA]</scope>
    <source>
        <strain evidence="9">WHYD16114868_AA</strain>
        <tissue evidence="9">Blood</tissue>
    </source>
</reference>
<evidence type="ECO:0000256" key="1">
    <source>
        <dbReference type="ARBA" id="ARBA00004123"/>
    </source>
</evidence>
<evidence type="ECO:0000256" key="5">
    <source>
        <dbReference type="ARBA" id="ARBA00023242"/>
    </source>
</evidence>
<dbReference type="InterPro" id="IPR011990">
    <property type="entry name" value="TPR-like_helical_dom_sf"/>
</dbReference>
<feature type="region of interest" description="Disordered" evidence="8">
    <location>
        <begin position="451"/>
        <end position="488"/>
    </location>
</feature>
<keyword evidence="6" id="KW-0802">TPR repeat</keyword>
<keyword evidence="4" id="KW-0677">Repeat</keyword>
<evidence type="ECO:0000313" key="10">
    <source>
        <dbReference type="Proteomes" id="UP000289886"/>
    </source>
</evidence>
<accession>A0A662YMM2</accession>
<dbReference type="GO" id="GO:0015629">
    <property type="term" value="C:actin cytoskeleton"/>
    <property type="evidence" value="ECO:0007669"/>
    <property type="project" value="TreeGrafter"/>
</dbReference>
<feature type="region of interest" description="Disordered" evidence="8">
    <location>
        <begin position="1234"/>
        <end position="1967"/>
    </location>
</feature>
<feature type="compositionally biased region" description="Acidic residues" evidence="8">
    <location>
        <begin position="2001"/>
        <end position="2012"/>
    </location>
</feature>
<feature type="compositionally biased region" description="Low complexity" evidence="8">
    <location>
        <begin position="461"/>
        <end position="475"/>
    </location>
</feature>
<dbReference type="InterPro" id="IPR016024">
    <property type="entry name" value="ARM-type_fold"/>
</dbReference>
<dbReference type="EMBL" id="SCEB01001092">
    <property type="protein sequence ID" value="RXM97435.1"/>
    <property type="molecule type" value="Genomic_DNA"/>
</dbReference>
<evidence type="ECO:0000256" key="2">
    <source>
        <dbReference type="ARBA" id="ARBA00009515"/>
    </source>
</evidence>
<protein>
    <submittedName>
        <fullName evidence="9">Apoptosis inhibitor 5</fullName>
    </submittedName>
</protein>
<dbReference type="FunFam" id="1.25.10.10:FF:000092">
    <property type="entry name" value="apoptosis inhibitor 5 isoform X2"/>
    <property type="match status" value="1"/>
</dbReference>
<organism evidence="9 10">
    <name type="scientific">Acipenser ruthenus</name>
    <name type="common">Sterlet sturgeon</name>
    <dbReference type="NCBI Taxonomy" id="7906"/>
    <lineage>
        <taxon>Eukaryota</taxon>
        <taxon>Metazoa</taxon>
        <taxon>Chordata</taxon>
        <taxon>Craniata</taxon>
        <taxon>Vertebrata</taxon>
        <taxon>Euteleostomi</taxon>
        <taxon>Actinopterygii</taxon>
        <taxon>Chondrostei</taxon>
        <taxon>Acipenseriformes</taxon>
        <taxon>Acipenseridae</taxon>
        <taxon>Acipenser</taxon>
    </lineage>
</organism>
<proteinExistence type="inferred from homology"/>
<dbReference type="GO" id="GO:0044782">
    <property type="term" value="P:cilium organization"/>
    <property type="evidence" value="ECO:0007669"/>
    <property type="project" value="TreeGrafter"/>
</dbReference>
<dbReference type="FunFam" id="1.25.40.10:FF:000111">
    <property type="entry name" value="tetratricopeptide repeat protein 17 isoform X1"/>
    <property type="match status" value="1"/>
</dbReference>
<keyword evidence="7" id="KW-0175">Coiled coil</keyword>
<dbReference type="InterPro" id="IPR008383">
    <property type="entry name" value="API5"/>
</dbReference>
<dbReference type="SUPFAM" id="SSF48452">
    <property type="entry name" value="TPR-like"/>
    <property type="match status" value="1"/>
</dbReference>
<keyword evidence="5" id="KW-0539">Nucleus</keyword>
<dbReference type="GO" id="GO:0043066">
    <property type="term" value="P:negative regulation of apoptotic process"/>
    <property type="evidence" value="ECO:0007669"/>
    <property type="project" value="UniProtKB-ARBA"/>
</dbReference>
<dbReference type="InterPro" id="IPR019734">
    <property type="entry name" value="TPR_rpt"/>
</dbReference>
<dbReference type="GO" id="GO:0006915">
    <property type="term" value="P:apoptotic process"/>
    <property type="evidence" value="ECO:0007669"/>
    <property type="project" value="UniProtKB-KW"/>
</dbReference>
<feature type="compositionally biased region" description="Basic and acidic residues" evidence="8">
    <location>
        <begin position="1481"/>
        <end position="1958"/>
    </location>
</feature>
<feature type="repeat" description="TPR" evidence="6">
    <location>
        <begin position="2278"/>
        <end position="2311"/>
    </location>
</feature>
<evidence type="ECO:0000256" key="7">
    <source>
        <dbReference type="SAM" id="Coils"/>
    </source>
</evidence>
<evidence type="ECO:0000313" key="9">
    <source>
        <dbReference type="EMBL" id="RXM97435.1"/>
    </source>
</evidence>
<dbReference type="Gene3D" id="1.25.40.10">
    <property type="entry name" value="Tetratricopeptide repeat domain"/>
    <property type="match status" value="3"/>
</dbReference>
<comment type="similarity">
    <text evidence="2">Belongs to the API5 family.</text>
</comment>
<dbReference type="PROSITE" id="PS50005">
    <property type="entry name" value="TPR"/>
    <property type="match status" value="1"/>
</dbReference>
<dbReference type="GO" id="GO:0030041">
    <property type="term" value="P:actin filament polymerization"/>
    <property type="evidence" value="ECO:0007669"/>
    <property type="project" value="TreeGrafter"/>
</dbReference>
<evidence type="ECO:0000256" key="3">
    <source>
        <dbReference type="ARBA" id="ARBA00022703"/>
    </source>
</evidence>
<dbReference type="Gene3D" id="1.25.10.10">
    <property type="entry name" value="Leucine-rich Repeat Variant"/>
    <property type="match status" value="1"/>
</dbReference>
<comment type="subcellular location">
    <subcellularLocation>
        <location evidence="1">Nucleus</location>
    </subcellularLocation>
</comment>
<dbReference type="InterPro" id="IPR052630">
    <property type="entry name" value="TTC17"/>
</dbReference>
<dbReference type="Proteomes" id="UP000289886">
    <property type="component" value="Unassembled WGS sequence"/>
</dbReference>
<evidence type="ECO:0000256" key="4">
    <source>
        <dbReference type="ARBA" id="ARBA00022737"/>
    </source>
</evidence>
<sequence length="2334" mass="259693">MAATVEELYRNYGVLADAKDDISQHKDAYQGILDGVKGGPKEKRLAAQFIPKFFKSFPELADAAINAQLDLCEDEDVSIRRQAIKELPQFATGENLPRIADILTQLLQSDDSAEFNLVNIALLSIFKMDAKGTLGGLFTQILQGEDIVRERAVKFLSSKMKTLPDEVMTKEVEDYIFTESKKVLEDVTGEEFVVFMKILSGLKNLQTVSGRQQLVQLVAEQAFLEQHLNPADADSVDRLLQCTRQAVPLFSKNVHSTRFVTYFCEHALPNLSTLTSPVAELDIQLEVLKLLAEMSPFCGDMDKLEVNLTKLFDKLLEYMPLPPEEAENGENSGSEEPKLQFSYVECLLFGFHQLGKKLPDFLIDKLNAERLKDFKIRLQYFARGLQVYIRQLRAALQGKTGVALKTDENKIKVVALKITNNINVLIKDLFHNPPSYKSTVTLSWKPVQKAEAAGQKRSTSEDTTSSSPPKKPTLLPKRDARQIYNPPSGKYSGNIGDFTYVSSWRGKMANYRRRDFEPMFCFRFPGRVSGLGGALIFLSCVLAEPSAATTHWVVTEDGKIQQQVDSPLNLKHPHDLVIFMRQETRVSYLKELEKQLVAQKIHIEDNEDRDTGLEQRHYKEDLDCIKAKVPLGDLDLYDGTYISLESKDISPEDHVDHKSPLPLNLEKPDCTNVLELPYSIHAFQHLRGVQERVNLTTPLLSQEDSIFNCMSQRVGRSLEEMGHRIHEALHLNSSSWVLYNMAAFYWRMKNEPQQVVECAVRALHFSPRQHKDIALVNMANVLHRAHFSADAAILVHTALDITSDLLTSHYTLGNIYALTSNKSQKTGFSPIRFVSSLHRSLQRTLNELKEYQKQHDQYLRQQEALDKHKLGQEEQILRNIIHETQMAKEAQLGNHQLCRLGKPQGSLHCPYDLPVRYHRGDVFESVELIQFGEDGSTASSTSLISELSLNQSEGQELFPSVSSAPLLGTFWGKEASSRDSQDILWPKRSDCARIFPSIPTPEELPTYFLPPENRGLGVYALVFQGRLPEVMPPPPDCSSVPGPPLRDSPASLGWGLEGRELPDRHARQLLLSRLDRLSLSEEQIGGLITQGLNQSGAPLWLVLNEAALFWRASGNATSALSCLRRALNSAPQEHLDIPLVNAANLLLHFGLYQEASQVLERALAINRSEPLTLLSLGNVCLAQGNVSGAVSVFRQALSLGTRCPECESSLRLIRCLQFYPFLYNLSSSSACKPEGSCYSREGAGTQGSEPLRDTGANRRESLGSEPLRDRGADRREEPGVGAPQRHRSRQEGEPGVGAPQRHRSRQEGEPGVGAPQRHRSRQEGEPGVGAPQRHRSRQEGEPGVGAPQRHRSRQEGEPGVGAPQRHRSRQEGEPGVGAPQRHRSRQEGEPGVGAPQRHRSRQEGEPGVGAPQRHRSRQEGEPGVGAPQRHRSRQEGEPGVGAPQRHRSRQEGEPGVGAPQRHRSRQEGEPGVGAPQRHRSRQEGEHAVDDRRESLGSDPLRDTGADRRESLGSEPLRDTGADRRESLGSEPLRDTGADRRESLGSEPLRDTGADRRESLGSEPLRDTGADRRESLGSEPLRDTGADRRESLGSEPLRDTGADRRESLGSEPLRDTGADRRESLGSEPLRDTGADRRESLGSEPLRDTGADRRESLGSEPLRDTGADRRESLGSEPLRDTGADRRESLGSEPLRDTGADRRESLGSEPLRDTGADRRESLGSEPLRDTGADRRESLGSEPLRDTGADRRESLGSEPLRDTGADRRESLGSEPLRDTGADRRESLGSEPLRDTGADRRESLGSEPLRDTGADRRESLGSEPLRDTGADRRESLGSEPLRDTGADRRESLGSEPLRDTGADRRESLGSEPLRDTGADRRESLGSEPLRDTGADRRESLGSEPLRDTGADRRESLGSEPLRDTGADRRESLGSEPLRDTGADRRESLGSEPLRDAGAGRRESLAFTEPYPGTGGDPIQLHLMLVLDGNGSGGELQRDEEIQRMEESEEEEEEKEEEEWQLKEDLIGAFEGALDVKGRRVDLQRIRVLKRGGGGEADAGGRAGPCFGNCEDDDGAEWITFQVKRMRKPKTDPSDLQVGSRIWRHRDYLSLGWPSPDECQRLRRVEPTTVASTWLAVSAKSIDITEHIDFATPLQEPAVEPICNPNLPATMHTLDHLNGVANRGGIHYTGESQLQEVLQNLGKDKYSPQSFEQVGTRIAKVLEKNQTSWVLSSMAALYWRVKGQGKKAVDCLRHALNHAPHHMKLWDDAITVASMAVEIAPHFVVNHFTLANVYIAMEEFEKAIQWYESTLKLQPEFAPAKDRLRTIQCHLLTKKEKRVP</sequence>
<dbReference type="SMART" id="SM00028">
    <property type="entry name" value="TPR"/>
    <property type="match status" value="6"/>
</dbReference>
<dbReference type="GO" id="GO:0005737">
    <property type="term" value="C:cytoplasm"/>
    <property type="evidence" value="ECO:0007669"/>
    <property type="project" value="TreeGrafter"/>
</dbReference>
<feature type="coiled-coil region" evidence="7">
    <location>
        <begin position="834"/>
        <end position="868"/>
    </location>
</feature>
<dbReference type="SUPFAM" id="SSF48371">
    <property type="entry name" value="ARM repeat"/>
    <property type="match status" value="1"/>
</dbReference>
<dbReference type="InterPro" id="IPR011989">
    <property type="entry name" value="ARM-like"/>
</dbReference>
<feature type="compositionally biased region" description="Basic and acidic residues" evidence="8">
    <location>
        <begin position="1990"/>
        <end position="2000"/>
    </location>
</feature>
<comment type="caution">
    <text evidence="9">The sequence shown here is derived from an EMBL/GenBank/DDBJ whole genome shotgun (WGS) entry which is preliminary data.</text>
</comment>
<name>A0A662YMM2_ACIRT</name>
<dbReference type="Pfam" id="PF13176">
    <property type="entry name" value="TPR_7"/>
    <property type="match status" value="2"/>
</dbReference>